<dbReference type="RefSeq" id="WP_242847744.1">
    <property type="nucleotide sequence ID" value="NZ_AZQP01000003.1"/>
</dbReference>
<dbReference type="SUPFAM" id="SSF52540">
    <property type="entry name" value="P-loop containing nucleoside triphosphate hydrolases"/>
    <property type="match status" value="1"/>
</dbReference>
<evidence type="ECO:0000313" key="3">
    <source>
        <dbReference type="Proteomes" id="UP000019681"/>
    </source>
</evidence>
<dbReference type="EMBL" id="AZQP01000003">
    <property type="protein sequence ID" value="EYE89588.1"/>
    <property type="molecule type" value="Genomic_DNA"/>
</dbReference>
<sequence length="56" mass="6344">MEISKIKLKNFRCFGPTEKVIRLNELTAFIGTNSSGKTEVLQSLLKLFGTNTKERI</sequence>
<dbReference type="Proteomes" id="UP000019681">
    <property type="component" value="Unassembled WGS sequence"/>
</dbReference>
<comment type="caution">
    <text evidence="2">The sequence shown here is derived from an EMBL/GenBank/DDBJ whole genome shotgun (WGS) entry which is preliminary data.</text>
</comment>
<dbReference type="InterPro" id="IPR041685">
    <property type="entry name" value="AAA_GajA/Old/RecF-like"/>
</dbReference>
<accession>A0A017RXW2</accession>
<evidence type="ECO:0000313" key="2">
    <source>
        <dbReference type="EMBL" id="EYE89588.1"/>
    </source>
</evidence>
<dbReference type="STRING" id="1403537.Q428_01755"/>
<protein>
    <recommendedName>
        <fullName evidence="1">Endonuclease GajA/Old nuclease/RecF-like AAA domain-containing protein</fullName>
    </recommendedName>
</protein>
<dbReference type="Gene3D" id="3.40.50.300">
    <property type="entry name" value="P-loop containing nucleotide triphosphate hydrolases"/>
    <property type="match status" value="1"/>
</dbReference>
<gene>
    <name evidence="2" type="ORF">Q428_01755</name>
</gene>
<proteinExistence type="predicted"/>
<dbReference type="InterPro" id="IPR027417">
    <property type="entry name" value="P-loop_NTPase"/>
</dbReference>
<dbReference type="AlphaFoldDB" id="A0A017RXW2"/>
<reference evidence="2 3" key="1">
    <citation type="journal article" date="2014" name="Genome Announc.">
        <title>Draft Genome Sequence of Fervidicella metallireducens Strain AeBT, an Iron-Reducing Thermoanaerobe from the Great Artesian Basin.</title>
        <authorList>
            <person name="Patel B.K."/>
        </authorList>
    </citation>
    <scope>NUCLEOTIDE SEQUENCE [LARGE SCALE GENOMIC DNA]</scope>
    <source>
        <strain evidence="2 3">AeB</strain>
    </source>
</reference>
<dbReference type="Pfam" id="PF13175">
    <property type="entry name" value="AAA_15"/>
    <property type="match status" value="1"/>
</dbReference>
<keyword evidence="3" id="KW-1185">Reference proteome</keyword>
<name>A0A017RXW2_9CLOT</name>
<organism evidence="2 3">
    <name type="scientific">Fervidicella metallireducens AeB</name>
    <dbReference type="NCBI Taxonomy" id="1403537"/>
    <lineage>
        <taxon>Bacteria</taxon>
        <taxon>Bacillati</taxon>
        <taxon>Bacillota</taxon>
        <taxon>Clostridia</taxon>
        <taxon>Eubacteriales</taxon>
        <taxon>Clostridiaceae</taxon>
        <taxon>Fervidicella</taxon>
    </lineage>
</organism>
<evidence type="ECO:0000259" key="1">
    <source>
        <dbReference type="Pfam" id="PF13175"/>
    </source>
</evidence>
<feature type="domain" description="Endonuclease GajA/Old nuclease/RecF-like AAA" evidence="1">
    <location>
        <begin position="1"/>
        <end position="51"/>
    </location>
</feature>